<dbReference type="EMBL" id="VSSQ01087155">
    <property type="protein sequence ID" value="MPN34231.1"/>
    <property type="molecule type" value="Genomic_DNA"/>
</dbReference>
<sequence>MVNPYAPLLDMEISDPLVLLQTPTTDGFGSGVQEIKIPRQAKTISETNLFFTMTYPGHSEAQLEVKTYLIYMHTHKSASTNKPRAGL</sequence>
<protein>
    <submittedName>
        <fullName evidence="1">Uncharacterized protein</fullName>
    </submittedName>
</protein>
<dbReference type="AlphaFoldDB" id="A0A645H5C0"/>
<organism evidence="1">
    <name type="scientific">bioreactor metagenome</name>
    <dbReference type="NCBI Taxonomy" id="1076179"/>
    <lineage>
        <taxon>unclassified sequences</taxon>
        <taxon>metagenomes</taxon>
        <taxon>ecological metagenomes</taxon>
    </lineage>
</organism>
<accession>A0A645H5C0</accession>
<evidence type="ECO:0000313" key="1">
    <source>
        <dbReference type="EMBL" id="MPN34231.1"/>
    </source>
</evidence>
<gene>
    <name evidence="1" type="ORF">SDC9_181724</name>
</gene>
<reference evidence="1" key="1">
    <citation type="submission" date="2019-08" db="EMBL/GenBank/DDBJ databases">
        <authorList>
            <person name="Kucharzyk K."/>
            <person name="Murdoch R.W."/>
            <person name="Higgins S."/>
            <person name="Loffler F."/>
        </authorList>
    </citation>
    <scope>NUCLEOTIDE SEQUENCE</scope>
</reference>
<name>A0A645H5C0_9ZZZZ</name>
<proteinExistence type="predicted"/>
<comment type="caution">
    <text evidence="1">The sequence shown here is derived from an EMBL/GenBank/DDBJ whole genome shotgun (WGS) entry which is preliminary data.</text>
</comment>